<keyword evidence="4" id="KW-1185">Reference proteome</keyword>
<evidence type="ECO:0000259" key="1">
    <source>
        <dbReference type="Pfam" id="PF00534"/>
    </source>
</evidence>
<dbReference type="OrthoDB" id="9771846at2"/>
<dbReference type="SUPFAM" id="SSF53756">
    <property type="entry name" value="UDP-Glycosyltransferase/glycogen phosphorylase"/>
    <property type="match status" value="1"/>
</dbReference>
<dbReference type="GO" id="GO:0016757">
    <property type="term" value="F:glycosyltransferase activity"/>
    <property type="evidence" value="ECO:0007669"/>
    <property type="project" value="InterPro"/>
</dbReference>
<protein>
    <submittedName>
        <fullName evidence="3">Glycosyl transferase</fullName>
    </submittedName>
</protein>
<feature type="domain" description="Glycosyl transferase family 1" evidence="1">
    <location>
        <begin position="189"/>
        <end position="354"/>
    </location>
</feature>
<name>A0A512B5Z6_9BACT</name>
<dbReference type="AlphaFoldDB" id="A0A512B5Z6"/>
<evidence type="ECO:0000313" key="3">
    <source>
        <dbReference type="EMBL" id="GEO07385.1"/>
    </source>
</evidence>
<evidence type="ECO:0000259" key="2">
    <source>
        <dbReference type="Pfam" id="PF13439"/>
    </source>
</evidence>
<accession>A0A512B5Z6</accession>
<keyword evidence="3" id="KW-0808">Transferase</keyword>
<dbReference type="Gene3D" id="3.40.50.2000">
    <property type="entry name" value="Glycogen Phosphorylase B"/>
    <property type="match status" value="2"/>
</dbReference>
<dbReference type="CDD" id="cd03801">
    <property type="entry name" value="GT4_PimA-like"/>
    <property type="match status" value="1"/>
</dbReference>
<gene>
    <name evidence="3" type="ORF">AAE02nite_50490</name>
</gene>
<reference evidence="3 4" key="1">
    <citation type="submission" date="2019-07" db="EMBL/GenBank/DDBJ databases">
        <title>Whole genome shotgun sequence of Adhaeribacter aerolatus NBRC 106133.</title>
        <authorList>
            <person name="Hosoyama A."/>
            <person name="Uohara A."/>
            <person name="Ohji S."/>
            <person name="Ichikawa N."/>
        </authorList>
    </citation>
    <scope>NUCLEOTIDE SEQUENCE [LARGE SCALE GENOMIC DNA]</scope>
    <source>
        <strain evidence="3 4">NBRC 106133</strain>
    </source>
</reference>
<feature type="domain" description="Glycosyltransferase subfamily 4-like N-terminal" evidence="2">
    <location>
        <begin position="16"/>
        <end position="166"/>
    </location>
</feature>
<dbReference type="EMBL" id="BJYS01000060">
    <property type="protein sequence ID" value="GEO07385.1"/>
    <property type="molecule type" value="Genomic_DNA"/>
</dbReference>
<dbReference type="Pfam" id="PF13439">
    <property type="entry name" value="Glyco_transf_4"/>
    <property type="match status" value="1"/>
</dbReference>
<organism evidence="3 4">
    <name type="scientific">Adhaeribacter aerolatus</name>
    <dbReference type="NCBI Taxonomy" id="670289"/>
    <lineage>
        <taxon>Bacteria</taxon>
        <taxon>Pseudomonadati</taxon>
        <taxon>Bacteroidota</taxon>
        <taxon>Cytophagia</taxon>
        <taxon>Cytophagales</taxon>
        <taxon>Hymenobacteraceae</taxon>
        <taxon>Adhaeribacter</taxon>
    </lineage>
</organism>
<evidence type="ECO:0000313" key="4">
    <source>
        <dbReference type="Proteomes" id="UP000321532"/>
    </source>
</evidence>
<proteinExistence type="predicted"/>
<dbReference type="PANTHER" id="PTHR12526">
    <property type="entry name" value="GLYCOSYLTRANSFERASE"/>
    <property type="match status" value="1"/>
</dbReference>
<comment type="caution">
    <text evidence="3">The sequence shown here is derived from an EMBL/GenBank/DDBJ whole genome shotgun (WGS) entry which is preliminary data.</text>
</comment>
<dbReference type="InterPro" id="IPR028098">
    <property type="entry name" value="Glyco_trans_4-like_N"/>
</dbReference>
<dbReference type="Proteomes" id="UP000321532">
    <property type="component" value="Unassembled WGS sequence"/>
</dbReference>
<dbReference type="InterPro" id="IPR001296">
    <property type="entry name" value="Glyco_trans_1"/>
</dbReference>
<dbReference type="Pfam" id="PF00534">
    <property type="entry name" value="Glycos_transf_1"/>
    <property type="match status" value="1"/>
</dbReference>
<dbReference type="RefSeq" id="WP_146905455.1">
    <property type="nucleotide sequence ID" value="NZ_BJYS01000060.1"/>
</dbReference>
<sequence>MIQKIAIIGPAYPYRGGIATFNERLALELQNAGHHVDLITFTLQYPEFIFPGKTQLSSDPPPQNIRIRKLINTLNPLHWIKAGFEIKNAKYDVIIFRYWMPFFALSFGTMARIIRGNKQSALYALTDNVKPHEKRLGDNLLTSFFFSQMDGFIYMSNTVLQDLNKFEPTKPKWFHLHPVFDVFGSQKTKEEARTNLKLSSKGKYILFFGLIREYKGLDILLEAMADERLKSIELNLIIAGEFYSNQEKYLKLIVDLALTERVILKPFYISDKDVADYFCAVDAVVQPYKTATQSGVTQIAYQFNKPMIVTNVGGLPELVPDNEVGFVTEVSKDAIADAIFKFYNLGLEEKFSNNIAEIKKKFSWSTLAQLILRLKKNN</sequence>